<dbReference type="Proteomes" id="UP000717328">
    <property type="component" value="Unassembled WGS sequence"/>
</dbReference>
<evidence type="ECO:0000256" key="1">
    <source>
        <dbReference type="SAM" id="MobiDB-lite"/>
    </source>
</evidence>
<reference evidence="2" key="1">
    <citation type="submission" date="2021-02" db="EMBL/GenBank/DDBJ databases">
        <authorList>
            <person name="Nieuwenhuis M."/>
            <person name="Van De Peppel L.J.J."/>
        </authorList>
    </citation>
    <scope>NUCLEOTIDE SEQUENCE</scope>
    <source>
        <strain evidence="2">D49</strain>
    </source>
</reference>
<feature type="region of interest" description="Disordered" evidence="1">
    <location>
        <begin position="1"/>
        <end position="64"/>
    </location>
</feature>
<accession>A0A9P7GA63</accession>
<comment type="caution">
    <text evidence="2">The sequence shown here is derived from an EMBL/GenBank/DDBJ whole genome shotgun (WGS) entry which is preliminary data.</text>
</comment>
<sequence>SDPTVNAREPSNDYLNLPGNFDNAGSGTDEGSGGEGRENSDDEEHLPPPVPRSHRPIGQPIDNQFTPRTEELKLALQFKKALEAASLDNGDLDAEQLFNLRNPAEHPPLIDDDNLLLSLKLFISTSNASNQVYTDVRADIMDTFPEADILSHTAAHYLIWKHVHSAKSHGITQCT</sequence>
<dbReference type="OrthoDB" id="2742740at2759"/>
<proteinExistence type="predicted"/>
<reference evidence="2" key="2">
    <citation type="submission" date="2021-10" db="EMBL/GenBank/DDBJ databases">
        <title>Phylogenomics reveals ancestral predisposition of the termite-cultivated fungus Termitomyces towards a domesticated lifestyle.</title>
        <authorList>
            <person name="Auxier B."/>
            <person name="Grum-Grzhimaylo A."/>
            <person name="Cardenas M.E."/>
            <person name="Lodge J.D."/>
            <person name="Laessoe T."/>
            <person name="Pedersen O."/>
            <person name="Smith M.E."/>
            <person name="Kuyper T.W."/>
            <person name="Franco-Molano E.A."/>
            <person name="Baroni T.J."/>
            <person name="Aanen D.K."/>
        </authorList>
    </citation>
    <scope>NUCLEOTIDE SEQUENCE</scope>
    <source>
        <strain evidence="2">D49</strain>
    </source>
</reference>
<organism evidence="2 3">
    <name type="scientific">Sphagnurus paluster</name>
    <dbReference type="NCBI Taxonomy" id="117069"/>
    <lineage>
        <taxon>Eukaryota</taxon>
        <taxon>Fungi</taxon>
        <taxon>Dikarya</taxon>
        <taxon>Basidiomycota</taxon>
        <taxon>Agaricomycotina</taxon>
        <taxon>Agaricomycetes</taxon>
        <taxon>Agaricomycetidae</taxon>
        <taxon>Agaricales</taxon>
        <taxon>Tricholomatineae</taxon>
        <taxon>Lyophyllaceae</taxon>
        <taxon>Sphagnurus</taxon>
    </lineage>
</organism>
<protein>
    <submittedName>
        <fullName evidence="2">Uncharacterized protein</fullName>
    </submittedName>
</protein>
<name>A0A9P7GA63_9AGAR</name>
<keyword evidence="3" id="KW-1185">Reference proteome</keyword>
<evidence type="ECO:0000313" key="2">
    <source>
        <dbReference type="EMBL" id="KAG5645799.1"/>
    </source>
</evidence>
<dbReference type="EMBL" id="JABCKI010002482">
    <property type="protein sequence ID" value="KAG5645799.1"/>
    <property type="molecule type" value="Genomic_DNA"/>
</dbReference>
<evidence type="ECO:0000313" key="3">
    <source>
        <dbReference type="Proteomes" id="UP000717328"/>
    </source>
</evidence>
<feature type="non-terminal residue" evidence="2">
    <location>
        <position position="1"/>
    </location>
</feature>
<gene>
    <name evidence="2" type="ORF">H0H81_008774</name>
</gene>
<dbReference type="AlphaFoldDB" id="A0A9P7GA63"/>